<dbReference type="Pfam" id="PF07797">
    <property type="entry name" value="DUF1639"/>
    <property type="match status" value="1"/>
</dbReference>
<dbReference type="InterPro" id="IPR012438">
    <property type="entry name" value="DUF1639"/>
</dbReference>
<feature type="region of interest" description="Disordered" evidence="1">
    <location>
        <begin position="1"/>
        <end position="44"/>
    </location>
</feature>
<dbReference type="AlphaFoldDB" id="A0A7J0F200"/>
<dbReference type="Proteomes" id="UP000585474">
    <property type="component" value="Unassembled WGS sequence"/>
</dbReference>
<reference evidence="2 3" key="1">
    <citation type="submission" date="2019-07" db="EMBL/GenBank/DDBJ databases">
        <title>De Novo Assembly of kiwifruit Actinidia rufa.</title>
        <authorList>
            <person name="Sugita-Konishi S."/>
            <person name="Sato K."/>
            <person name="Mori E."/>
            <person name="Abe Y."/>
            <person name="Kisaki G."/>
            <person name="Hamano K."/>
            <person name="Suezawa K."/>
            <person name="Otani M."/>
            <person name="Fukuda T."/>
            <person name="Manabe T."/>
            <person name="Gomi K."/>
            <person name="Tabuchi M."/>
            <person name="Akimitsu K."/>
            <person name="Kataoka I."/>
        </authorList>
    </citation>
    <scope>NUCLEOTIDE SEQUENCE [LARGE SCALE GENOMIC DNA]</scope>
    <source>
        <strain evidence="3">cv. Fuchu</strain>
    </source>
</reference>
<evidence type="ECO:0000256" key="1">
    <source>
        <dbReference type="SAM" id="MobiDB-lite"/>
    </source>
</evidence>
<comment type="caution">
    <text evidence="2">The sequence shown here is derived from an EMBL/GenBank/DDBJ whole genome shotgun (WGS) entry which is preliminary data.</text>
</comment>
<organism evidence="2 3">
    <name type="scientific">Actinidia rufa</name>
    <dbReference type="NCBI Taxonomy" id="165716"/>
    <lineage>
        <taxon>Eukaryota</taxon>
        <taxon>Viridiplantae</taxon>
        <taxon>Streptophyta</taxon>
        <taxon>Embryophyta</taxon>
        <taxon>Tracheophyta</taxon>
        <taxon>Spermatophyta</taxon>
        <taxon>Magnoliopsida</taxon>
        <taxon>eudicotyledons</taxon>
        <taxon>Gunneridae</taxon>
        <taxon>Pentapetalae</taxon>
        <taxon>asterids</taxon>
        <taxon>Ericales</taxon>
        <taxon>Actinidiaceae</taxon>
        <taxon>Actinidia</taxon>
    </lineage>
</organism>
<name>A0A7J0F200_9ERIC</name>
<dbReference type="PANTHER" id="PTHR33130">
    <property type="entry name" value="PUTATIVE (DUF1639)-RELATED"/>
    <property type="match status" value="1"/>
</dbReference>
<evidence type="ECO:0000313" key="3">
    <source>
        <dbReference type="Proteomes" id="UP000585474"/>
    </source>
</evidence>
<proteinExistence type="predicted"/>
<sequence>MGGIPPILRIRLGGKRNSAPEDVKNGVIEKSEKKSADAFGDDGKDVRSNIYIRLRKNKSDDVQNEGKTGTEGGEVEELVGKSWNLRPRKPLCKLSNANGGVSLQENKASQQMTPNRPYSIRMQTGPEAEVAEKQQQFSVSLSRLEIEEDVFALTGSKPAQRPKKRAKIVQKQHDVRFFGSINL</sequence>
<dbReference type="OrthoDB" id="909814at2759"/>
<accession>A0A7J0F200</accession>
<evidence type="ECO:0000313" key="2">
    <source>
        <dbReference type="EMBL" id="GFY92704.1"/>
    </source>
</evidence>
<protein>
    <submittedName>
        <fullName evidence="2">Uncharacterized protein</fullName>
    </submittedName>
</protein>
<gene>
    <name evidence="2" type="ORF">Acr_08g0011000</name>
</gene>
<keyword evidence="3" id="KW-1185">Reference proteome</keyword>
<dbReference type="PANTHER" id="PTHR33130:SF40">
    <property type="entry name" value="CHROMOGRANIN (DUF1639)"/>
    <property type="match status" value="1"/>
</dbReference>
<feature type="compositionally biased region" description="Basic and acidic residues" evidence="1">
    <location>
        <begin position="18"/>
        <end position="44"/>
    </location>
</feature>
<dbReference type="EMBL" id="BJWL01000008">
    <property type="protein sequence ID" value="GFY92704.1"/>
    <property type="molecule type" value="Genomic_DNA"/>
</dbReference>